<proteinExistence type="predicted"/>
<gene>
    <name evidence="3" type="ORF">SAMN04488044_1143</name>
</gene>
<dbReference type="Pfam" id="PF06904">
    <property type="entry name" value="Extensin-like_C"/>
    <property type="match status" value="1"/>
</dbReference>
<keyword evidence="4" id="KW-1185">Reference proteome</keyword>
<evidence type="ECO:0000313" key="4">
    <source>
        <dbReference type="Proteomes" id="UP000184211"/>
    </source>
</evidence>
<dbReference type="AlphaFoldDB" id="A0A1M5L2T4"/>
<dbReference type="InterPro" id="IPR009683">
    <property type="entry name" value="Extensin-like_C"/>
</dbReference>
<name>A0A1M5L2T4_9RHOB</name>
<evidence type="ECO:0000256" key="1">
    <source>
        <dbReference type="SAM" id="SignalP"/>
    </source>
</evidence>
<dbReference type="Proteomes" id="UP000184211">
    <property type="component" value="Unassembled WGS sequence"/>
</dbReference>
<evidence type="ECO:0000259" key="2">
    <source>
        <dbReference type="Pfam" id="PF06904"/>
    </source>
</evidence>
<feature type="chain" id="PRO_5012070291" evidence="1">
    <location>
        <begin position="20"/>
        <end position="273"/>
    </location>
</feature>
<organism evidence="3 4">
    <name type="scientific">Cognatishimia maritima</name>
    <dbReference type="NCBI Taxonomy" id="870908"/>
    <lineage>
        <taxon>Bacteria</taxon>
        <taxon>Pseudomonadati</taxon>
        <taxon>Pseudomonadota</taxon>
        <taxon>Alphaproteobacteria</taxon>
        <taxon>Rhodobacterales</taxon>
        <taxon>Paracoccaceae</taxon>
        <taxon>Cognatishimia</taxon>
    </lineage>
</organism>
<dbReference type="STRING" id="870908.SAMN04488044_1143"/>
<feature type="domain" description="Extensin-like C-terminal" evidence="2">
    <location>
        <begin position="122"/>
        <end position="273"/>
    </location>
</feature>
<accession>A0A1M5L2T4</accession>
<sequence length="273" mass="29785">MRRALTYLSLLLAATLAEARAPETSLRPVARIDVFPVAISSFAPSRSLRPVARPSRFATVRRSSPVKETVVVRQAAIIPAPKPKRTESKRAVYTPQGQKIGRICRDRDLQGVEVGRVPGALPGCGIKDAVKLYSVSGVVLTRPVTVECDTARALKTWVEGGMDRAVGRTGGGVARLQVAAGYSCRTRNHRKGAKISEHGKGRAIDISGFHLENGDKISVLEDWGRGRYGRILKKMHKAACGPFGTVLGPNSDRFHKDHFHFDTARHRSGAYCR</sequence>
<evidence type="ECO:0000313" key="3">
    <source>
        <dbReference type="EMBL" id="SHG59306.1"/>
    </source>
</evidence>
<protein>
    <submittedName>
        <fullName evidence="3">Uncharacterized conserved protein</fullName>
    </submittedName>
</protein>
<reference evidence="4" key="1">
    <citation type="submission" date="2016-11" db="EMBL/GenBank/DDBJ databases">
        <authorList>
            <person name="Varghese N."/>
            <person name="Submissions S."/>
        </authorList>
    </citation>
    <scope>NUCLEOTIDE SEQUENCE [LARGE SCALE GENOMIC DNA]</scope>
    <source>
        <strain evidence="4">DSM 28223</strain>
    </source>
</reference>
<keyword evidence="1" id="KW-0732">Signal</keyword>
<dbReference type="EMBL" id="FQWM01000001">
    <property type="protein sequence ID" value="SHG59306.1"/>
    <property type="molecule type" value="Genomic_DNA"/>
</dbReference>
<dbReference type="OrthoDB" id="9809788at2"/>
<feature type="signal peptide" evidence="1">
    <location>
        <begin position="1"/>
        <end position="19"/>
    </location>
</feature>